<feature type="compositionally biased region" description="Basic and acidic residues" evidence="1">
    <location>
        <begin position="1"/>
        <end position="19"/>
    </location>
</feature>
<dbReference type="EMBL" id="JACAZH010000019">
    <property type="protein sequence ID" value="KAF7346036.1"/>
    <property type="molecule type" value="Genomic_DNA"/>
</dbReference>
<feature type="region of interest" description="Disordered" evidence="1">
    <location>
        <begin position="1"/>
        <end position="107"/>
    </location>
</feature>
<gene>
    <name evidence="2" type="ORF">MSAN_01829600</name>
</gene>
<evidence type="ECO:0000313" key="3">
    <source>
        <dbReference type="Proteomes" id="UP000623467"/>
    </source>
</evidence>
<evidence type="ECO:0000256" key="1">
    <source>
        <dbReference type="SAM" id="MobiDB-lite"/>
    </source>
</evidence>
<keyword evidence="3" id="KW-1185">Reference proteome</keyword>
<sequence>MATQRFRPEIAHRMLEASAKDASSTFTRTNREQSLHVPPAPPPSAPSTAPNARKRRRNHPRNNSPATDPVIILENGNERRGDQRRNVDTDGAAKRARNRASPDDVLAATNRQQILGSIVDNPPPMLLQDLALGQAALALEAIAPEST</sequence>
<comment type="caution">
    <text evidence="2">The sequence shown here is derived from an EMBL/GenBank/DDBJ whole genome shotgun (WGS) entry which is preliminary data.</text>
</comment>
<reference evidence="2" key="1">
    <citation type="submission" date="2020-05" db="EMBL/GenBank/DDBJ databases">
        <title>Mycena genomes resolve the evolution of fungal bioluminescence.</title>
        <authorList>
            <person name="Tsai I.J."/>
        </authorList>
    </citation>
    <scope>NUCLEOTIDE SEQUENCE</scope>
    <source>
        <strain evidence="2">160909Yilan</strain>
    </source>
</reference>
<protein>
    <submittedName>
        <fullName evidence="2">Uncharacterized protein</fullName>
    </submittedName>
</protein>
<feature type="compositionally biased region" description="Basic and acidic residues" evidence="1">
    <location>
        <begin position="76"/>
        <end position="93"/>
    </location>
</feature>
<organism evidence="2 3">
    <name type="scientific">Mycena sanguinolenta</name>
    <dbReference type="NCBI Taxonomy" id="230812"/>
    <lineage>
        <taxon>Eukaryota</taxon>
        <taxon>Fungi</taxon>
        <taxon>Dikarya</taxon>
        <taxon>Basidiomycota</taxon>
        <taxon>Agaricomycotina</taxon>
        <taxon>Agaricomycetes</taxon>
        <taxon>Agaricomycetidae</taxon>
        <taxon>Agaricales</taxon>
        <taxon>Marasmiineae</taxon>
        <taxon>Mycenaceae</taxon>
        <taxon>Mycena</taxon>
    </lineage>
</organism>
<dbReference type="Proteomes" id="UP000623467">
    <property type="component" value="Unassembled WGS sequence"/>
</dbReference>
<name>A0A8H6XSZ8_9AGAR</name>
<evidence type="ECO:0000313" key="2">
    <source>
        <dbReference type="EMBL" id="KAF7346036.1"/>
    </source>
</evidence>
<proteinExistence type="predicted"/>
<accession>A0A8H6XSZ8</accession>
<dbReference type="AlphaFoldDB" id="A0A8H6XSZ8"/>